<dbReference type="GO" id="GO:0016787">
    <property type="term" value="F:hydrolase activity"/>
    <property type="evidence" value="ECO:0007669"/>
    <property type="project" value="UniProtKB-KW"/>
</dbReference>
<feature type="transmembrane region" description="Helical" evidence="1">
    <location>
        <begin position="143"/>
        <end position="164"/>
    </location>
</feature>
<evidence type="ECO:0000313" key="2">
    <source>
        <dbReference type="EMBL" id="CDI04642.1"/>
    </source>
</evidence>
<evidence type="ECO:0000256" key="1">
    <source>
        <dbReference type="SAM" id="Phobius"/>
    </source>
</evidence>
<dbReference type="Proteomes" id="UP000035760">
    <property type="component" value="Unassembled WGS sequence"/>
</dbReference>
<keyword evidence="3" id="KW-1185">Reference proteome</keyword>
<dbReference type="PANTHER" id="PTHR35531:SF1">
    <property type="entry name" value="INNER MEMBRANE PROTEIN YBCI-RELATED"/>
    <property type="match status" value="1"/>
</dbReference>
<dbReference type="AlphaFoldDB" id="W6MA91"/>
<keyword evidence="2" id="KW-0378">Hydrolase</keyword>
<feature type="transmembrane region" description="Helical" evidence="1">
    <location>
        <begin position="73"/>
        <end position="96"/>
    </location>
</feature>
<sequence length="373" mass="41571">MTLGTHVAFASVLYLGGATLFGYKPDGIGWLLAAIASLLPDIDLPPARIGRLFWFVSVPLERRFGHRTMTHSAVMLLVVAALAAPLWWVAPLYFWAVVGGYWSHLWIDMLNVRGVDLFWPSPIRLVTPGNRHWRLAVGSKGEMILLSALLALTVALYPLSHLGFRDALQALLKSFDIAVEQYARVSGTHWYTLELTATDNLTLERVTCRCPVVGTWKNGFIVLHQGQPRAVGQSEAQHNLYPVAARLIAGEPLRVVAERVAMQGHTLRWLVSRIDQNRTYYLLGEVEIADGRGPALTGRLDSVDAYNPTSYRGGILRLHYARAQELGPWLDLVAVRGEVVVQFWLKPGEQPVYFDLGNDPPADPIPAELRRFL</sequence>
<gene>
    <name evidence="2" type="ORF">BN873_p20022</name>
</gene>
<dbReference type="EMBL" id="CBTJ020000114">
    <property type="protein sequence ID" value="CDI04642.1"/>
    <property type="molecule type" value="Genomic_DNA"/>
</dbReference>
<dbReference type="Pfam" id="PF04307">
    <property type="entry name" value="YdjM"/>
    <property type="match status" value="1"/>
</dbReference>
<dbReference type="RefSeq" id="WP_048676993.1">
    <property type="nucleotide sequence ID" value="NZ_CBTJ020000114.1"/>
</dbReference>
<organism evidence="2 3">
    <name type="scientific">Candidatus Competibacter denitrificans Run_A_D11</name>
    <dbReference type="NCBI Taxonomy" id="1400863"/>
    <lineage>
        <taxon>Bacteria</taxon>
        <taxon>Pseudomonadati</taxon>
        <taxon>Pseudomonadota</taxon>
        <taxon>Gammaproteobacteria</taxon>
        <taxon>Candidatus Competibacteraceae</taxon>
        <taxon>Candidatus Competibacter</taxon>
    </lineage>
</organism>
<evidence type="ECO:0000313" key="3">
    <source>
        <dbReference type="Proteomes" id="UP000035760"/>
    </source>
</evidence>
<accession>W6MA91</accession>
<dbReference type="InterPro" id="IPR007404">
    <property type="entry name" value="YdjM-like"/>
</dbReference>
<reference evidence="2" key="2">
    <citation type="submission" date="2014-03" db="EMBL/GenBank/DDBJ databases">
        <title>Candidatus Competibacter-lineage genomes retrieved from metagenomes reveal functional metabolic diversity.</title>
        <authorList>
            <person name="McIlroy S.J."/>
            <person name="Albertsen M."/>
            <person name="Andresen E.K."/>
            <person name="Saunders A.M."/>
            <person name="Kristiansen R."/>
            <person name="Stokholm-Bjerregaard M."/>
            <person name="Nielsen K.L."/>
            <person name="Nielsen P.H."/>
        </authorList>
    </citation>
    <scope>NUCLEOTIDE SEQUENCE</scope>
    <source>
        <strain evidence="2">Run_A_D11</strain>
    </source>
</reference>
<keyword evidence="1" id="KW-0472">Membrane</keyword>
<name>W6MA91_9GAMM</name>
<dbReference type="OrthoDB" id="5459053at2"/>
<dbReference type="PANTHER" id="PTHR35531">
    <property type="entry name" value="INNER MEMBRANE PROTEIN YBCI-RELATED"/>
    <property type="match status" value="1"/>
</dbReference>
<comment type="caution">
    <text evidence="2">The sequence shown here is derived from an EMBL/GenBank/DDBJ whole genome shotgun (WGS) entry which is preliminary data.</text>
</comment>
<protein>
    <submittedName>
        <fullName evidence="2">Membrane-bound metal-dependent hydrolase</fullName>
    </submittedName>
</protein>
<keyword evidence="1" id="KW-1133">Transmembrane helix</keyword>
<proteinExistence type="predicted"/>
<reference evidence="2" key="1">
    <citation type="submission" date="2013-07" db="EMBL/GenBank/DDBJ databases">
        <authorList>
            <person name="McIlroy S."/>
        </authorList>
    </citation>
    <scope>NUCLEOTIDE SEQUENCE [LARGE SCALE GENOMIC DNA]</scope>
    <source>
        <strain evidence="2">Run_A_D11</strain>
    </source>
</reference>
<keyword evidence="1" id="KW-0812">Transmembrane</keyword>